<dbReference type="GeneID" id="81591741"/>
<proteinExistence type="predicted"/>
<reference evidence="2" key="1">
    <citation type="journal article" date="2023" name="IMA Fungus">
        <title>Comparative genomic study of the Penicillium genus elucidates a diverse pangenome and 15 lateral gene transfer events.</title>
        <authorList>
            <person name="Petersen C."/>
            <person name="Sorensen T."/>
            <person name="Nielsen M.R."/>
            <person name="Sondergaard T.E."/>
            <person name="Sorensen J.L."/>
            <person name="Fitzpatrick D.A."/>
            <person name="Frisvad J.C."/>
            <person name="Nielsen K.L."/>
        </authorList>
    </citation>
    <scope>NUCLEOTIDE SEQUENCE</scope>
    <source>
        <strain evidence="2">IBT 12815</strain>
    </source>
</reference>
<protein>
    <recommendedName>
        <fullName evidence="1">Aminoglycoside phosphotransferase domain-containing protein</fullName>
    </recommendedName>
</protein>
<comment type="caution">
    <text evidence="2">The sequence shown here is derived from an EMBL/GenBank/DDBJ whole genome shotgun (WGS) entry which is preliminary data.</text>
</comment>
<dbReference type="AlphaFoldDB" id="A0AAD6DUZ9"/>
<dbReference type="RefSeq" id="XP_056750167.1">
    <property type="nucleotide sequence ID" value="XM_056901499.1"/>
</dbReference>
<name>A0AAD6DUZ9_9EURO</name>
<dbReference type="InterPro" id="IPR051678">
    <property type="entry name" value="AGP_Transferase"/>
</dbReference>
<dbReference type="PANTHER" id="PTHR21310">
    <property type="entry name" value="AMINOGLYCOSIDE PHOSPHOTRANSFERASE-RELATED-RELATED"/>
    <property type="match status" value="1"/>
</dbReference>
<accession>A0AAD6DUZ9</accession>
<sequence length="477" mass="54077">MSAMTHNHSFYQARLEFVHDILTEKFDLAVCIRRNWLWKSTDEACEKNARVDPVAYDHECPFKYNNFVYYVSLPSPLIKDNFTCQSQTSCVAIPSGCSELILRLANPDAEGLQQASNRIENEVAIMTLAARALDPSFNPHVVPRIYGWRGSMSKEGKRQQGWILQEYMPGTPLDENLDNMSLKGKRNILGQIAKLLKGLQDFALPDSITDFGGLTFDNEGDLISAPMTNCNIGPWPTYEASFKAQLEHALKKSDENPYIQGWRPNGVRARLEAFIEREVSTAFEQLEARDQKVITHADFSKYMASLVSKSRKHTYTLFLTAPSNLLFDASSGRITALIDYELSCITHPSYEFFRSFDGFGGRIRGCSVIEGRKEMSLDEAMLHGFPDPLPDCKDGDEFEEWELAKAWEDELERTGCKRPIMMPGIDKVANVYALLRSILPWRVTNADIVARQSDEVIRECQSENEVVVIQILEHSGF</sequence>
<dbReference type="Pfam" id="PF01636">
    <property type="entry name" value="APH"/>
    <property type="match status" value="1"/>
</dbReference>
<evidence type="ECO:0000313" key="2">
    <source>
        <dbReference type="EMBL" id="KAJ5593541.1"/>
    </source>
</evidence>
<feature type="domain" description="Aminoglycoside phosphotransferase" evidence="1">
    <location>
        <begin position="98"/>
        <end position="299"/>
    </location>
</feature>
<dbReference type="PANTHER" id="PTHR21310:SF15">
    <property type="entry name" value="AMINOGLYCOSIDE PHOSPHOTRANSFERASE DOMAIN-CONTAINING PROTEIN"/>
    <property type="match status" value="1"/>
</dbReference>
<reference evidence="2" key="2">
    <citation type="submission" date="2023-01" db="EMBL/GenBank/DDBJ databases">
        <authorList>
            <person name="Petersen C."/>
        </authorList>
    </citation>
    <scope>NUCLEOTIDE SEQUENCE</scope>
    <source>
        <strain evidence="2">IBT 12815</strain>
    </source>
</reference>
<dbReference type="Gene3D" id="3.90.1200.10">
    <property type="match status" value="1"/>
</dbReference>
<dbReference type="Proteomes" id="UP001213799">
    <property type="component" value="Unassembled WGS sequence"/>
</dbReference>
<dbReference type="SUPFAM" id="SSF56112">
    <property type="entry name" value="Protein kinase-like (PK-like)"/>
    <property type="match status" value="1"/>
</dbReference>
<dbReference type="InterPro" id="IPR011009">
    <property type="entry name" value="Kinase-like_dom_sf"/>
</dbReference>
<keyword evidence="3" id="KW-1185">Reference proteome</keyword>
<organism evidence="2 3">
    <name type="scientific">Penicillium hordei</name>
    <dbReference type="NCBI Taxonomy" id="40994"/>
    <lineage>
        <taxon>Eukaryota</taxon>
        <taxon>Fungi</taxon>
        <taxon>Dikarya</taxon>
        <taxon>Ascomycota</taxon>
        <taxon>Pezizomycotina</taxon>
        <taxon>Eurotiomycetes</taxon>
        <taxon>Eurotiomycetidae</taxon>
        <taxon>Eurotiales</taxon>
        <taxon>Aspergillaceae</taxon>
        <taxon>Penicillium</taxon>
    </lineage>
</organism>
<evidence type="ECO:0000313" key="3">
    <source>
        <dbReference type="Proteomes" id="UP001213799"/>
    </source>
</evidence>
<evidence type="ECO:0000259" key="1">
    <source>
        <dbReference type="Pfam" id="PF01636"/>
    </source>
</evidence>
<dbReference type="EMBL" id="JAQJAE010000005">
    <property type="protein sequence ID" value="KAJ5593541.1"/>
    <property type="molecule type" value="Genomic_DNA"/>
</dbReference>
<dbReference type="InterPro" id="IPR002575">
    <property type="entry name" value="Aminoglycoside_PTrfase"/>
</dbReference>
<gene>
    <name evidence="2" type="ORF">N7537_010445</name>
</gene>